<dbReference type="InterPro" id="IPR008271">
    <property type="entry name" value="Ser/Thr_kinase_AS"/>
</dbReference>
<evidence type="ECO:0000313" key="10">
    <source>
        <dbReference type="Proteomes" id="UP000316759"/>
    </source>
</evidence>
<feature type="binding site" evidence="6">
    <location>
        <position position="229"/>
    </location>
    <ligand>
        <name>ATP</name>
        <dbReference type="ChEBI" id="CHEBI:30616"/>
    </ligand>
</feature>
<dbReference type="PANTHER" id="PTHR24058">
    <property type="entry name" value="DUAL SPECIFICITY PROTEIN KINASE"/>
    <property type="match status" value="1"/>
</dbReference>
<protein>
    <recommendedName>
        <fullName evidence="8">Protein kinase domain-containing protein</fullName>
    </recommendedName>
</protein>
<dbReference type="PROSITE" id="PS50011">
    <property type="entry name" value="PROTEIN_KINASE_DOM"/>
    <property type="match status" value="1"/>
</dbReference>
<keyword evidence="4" id="KW-0418">Kinase</keyword>
<dbReference type="Gene3D" id="3.30.200.20">
    <property type="entry name" value="Phosphorylase Kinase, domain 1"/>
    <property type="match status" value="1"/>
</dbReference>
<dbReference type="InterPro" id="IPR011009">
    <property type="entry name" value="Kinase-like_dom_sf"/>
</dbReference>
<dbReference type="SMART" id="SM00220">
    <property type="entry name" value="S_TKc"/>
    <property type="match status" value="1"/>
</dbReference>
<keyword evidence="5 6" id="KW-0067">ATP-binding</keyword>
<evidence type="ECO:0000256" key="1">
    <source>
        <dbReference type="ARBA" id="ARBA00022527"/>
    </source>
</evidence>
<evidence type="ECO:0000259" key="8">
    <source>
        <dbReference type="PROSITE" id="PS50011"/>
    </source>
</evidence>
<evidence type="ECO:0000256" key="3">
    <source>
        <dbReference type="ARBA" id="ARBA00022741"/>
    </source>
</evidence>
<dbReference type="Proteomes" id="UP000316759">
    <property type="component" value="Unassembled WGS sequence"/>
</dbReference>
<dbReference type="Pfam" id="PF00069">
    <property type="entry name" value="Pkinase"/>
    <property type="match status" value="1"/>
</dbReference>
<dbReference type="OrthoDB" id="10030361at2759"/>
<dbReference type="GO" id="GO:0004674">
    <property type="term" value="F:protein serine/threonine kinase activity"/>
    <property type="evidence" value="ECO:0007669"/>
    <property type="project" value="UniProtKB-KW"/>
</dbReference>
<keyword evidence="3 6" id="KW-0547">Nucleotide-binding</keyword>
<dbReference type="GO" id="GO:0005524">
    <property type="term" value="F:ATP binding"/>
    <property type="evidence" value="ECO:0007669"/>
    <property type="project" value="UniProtKB-UniRule"/>
</dbReference>
<feature type="region of interest" description="Disordered" evidence="7">
    <location>
        <begin position="770"/>
        <end position="798"/>
    </location>
</feature>
<comment type="caution">
    <text evidence="9">The sequence shown here is derived from an EMBL/GenBank/DDBJ whole genome shotgun (WGS) entry which is preliminary data.</text>
</comment>
<dbReference type="SUPFAM" id="SSF56112">
    <property type="entry name" value="Protein kinase-like (PK-like)"/>
    <property type="match status" value="1"/>
</dbReference>
<dbReference type="Gene3D" id="1.10.510.10">
    <property type="entry name" value="Transferase(Phosphotransferase) domain 1"/>
    <property type="match status" value="1"/>
</dbReference>
<evidence type="ECO:0000256" key="4">
    <source>
        <dbReference type="ARBA" id="ARBA00022777"/>
    </source>
</evidence>
<accession>A0A504Z1Q9</accession>
<dbReference type="GO" id="GO:0005737">
    <property type="term" value="C:cytoplasm"/>
    <property type="evidence" value="ECO:0007669"/>
    <property type="project" value="TreeGrafter"/>
</dbReference>
<feature type="compositionally biased region" description="Low complexity" evidence="7">
    <location>
        <begin position="1395"/>
        <end position="1413"/>
    </location>
</feature>
<dbReference type="PANTHER" id="PTHR24058:SF17">
    <property type="entry name" value="HOMEODOMAIN INTERACTING PROTEIN KINASE, ISOFORM D"/>
    <property type="match status" value="1"/>
</dbReference>
<dbReference type="GO" id="GO:0004713">
    <property type="term" value="F:protein tyrosine kinase activity"/>
    <property type="evidence" value="ECO:0007669"/>
    <property type="project" value="TreeGrafter"/>
</dbReference>
<dbReference type="PROSITE" id="PS00108">
    <property type="entry name" value="PROTEIN_KINASE_ST"/>
    <property type="match status" value="1"/>
</dbReference>
<evidence type="ECO:0000313" key="9">
    <source>
        <dbReference type="EMBL" id="TPP63540.1"/>
    </source>
</evidence>
<dbReference type="InterPro" id="IPR050494">
    <property type="entry name" value="Ser_Thr_dual-spec_kinase"/>
</dbReference>
<feature type="compositionally biased region" description="Low complexity" evidence="7">
    <location>
        <begin position="1294"/>
        <end position="1314"/>
    </location>
</feature>
<dbReference type="InterPro" id="IPR017441">
    <property type="entry name" value="Protein_kinase_ATP_BS"/>
</dbReference>
<keyword evidence="2" id="KW-0808">Transferase</keyword>
<feature type="region of interest" description="Disordered" evidence="7">
    <location>
        <begin position="1395"/>
        <end position="1414"/>
    </location>
</feature>
<evidence type="ECO:0000256" key="7">
    <source>
        <dbReference type="SAM" id="MobiDB-lite"/>
    </source>
</evidence>
<dbReference type="PROSITE" id="PS00107">
    <property type="entry name" value="PROTEIN_KINASE_ATP"/>
    <property type="match status" value="1"/>
</dbReference>
<proteinExistence type="predicted"/>
<dbReference type="InterPro" id="IPR000719">
    <property type="entry name" value="Prot_kinase_dom"/>
</dbReference>
<organism evidence="9 10">
    <name type="scientific">Fasciola gigantica</name>
    <name type="common">Giant liver fluke</name>
    <dbReference type="NCBI Taxonomy" id="46835"/>
    <lineage>
        <taxon>Eukaryota</taxon>
        <taxon>Metazoa</taxon>
        <taxon>Spiralia</taxon>
        <taxon>Lophotrochozoa</taxon>
        <taxon>Platyhelminthes</taxon>
        <taxon>Trematoda</taxon>
        <taxon>Digenea</taxon>
        <taxon>Plagiorchiida</taxon>
        <taxon>Echinostomata</taxon>
        <taxon>Echinostomatoidea</taxon>
        <taxon>Fasciolidae</taxon>
        <taxon>Fasciola</taxon>
    </lineage>
</organism>
<dbReference type="GO" id="GO:0005634">
    <property type="term" value="C:nucleus"/>
    <property type="evidence" value="ECO:0007669"/>
    <property type="project" value="TreeGrafter"/>
</dbReference>
<feature type="domain" description="Protein kinase" evidence="8">
    <location>
        <begin position="200"/>
        <end position="528"/>
    </location>
</feature>
<evidence type="ECO:0000256" key="5">
    <source>
        <dbReference type="ARBA" id="ARBA00022840"/>
    </source>
</evidence>
<keyword evidence="1" id="KW-0723">Serine/threonine-protein kinase</keyword>
<feature type="region of interest" description="Disordered" evidence="7">
    <location>
        <begin position="1294"/>
        <end position="1321"/>
    </location>
</feature>
<sequence>MFGVVPGQSIGIRAFIPMCDASNSHARDGLHIPETHVYKENKLKIAKHTGTFSRYQQFNATDLSKKIAGFENSGVSFHNYGPTINKKRKAEEANLHTHDELSAPQLYCRYVPASPVMVNRETVNRVLPVGCLPVHRHLPQLTVCNNDFLTANSSIVVSSNHVTSQAVVSVAPKTTPKPSTTQGDYAIVVGEVLRSSNESYEVLAFLGRGTFGQVVKCRSQSTRRCVAIKILKNLPSYLRQGNVEIQILQTLSQQDTESHNIVRAIECFQHRNHMCFVFELLEQNLYEYLKSNKFRPLSLPEIRPIAQQVLTALSKLKSLGLIHADLKPENIMLVSSTNSALRYRVKVIDFGSACHSSKAVQNTYLQSRYYRAPEILLGLPFNESIDMWSLGCVVAELFLGWPLYPGSSEYDQMRYIVETQGLPPPDLLQNASKFNSFFVRDPYQCELRLKTQEEYALETGQQAKEARKYFFTSLSQICEVSGLPGPDDPDREFEQEDRQQFTNLLSMMLKLRPHERVIPDVALVHPFITMSHLQKFPFSKRFHESVNLMQVCHEATRRQRQHQLLLVEAKNAASNGGAQYLSTSLNELPSRRLPRSTLNSPNTTSSDTSLFAHDNLTAPIPQSSAVHSTGTAVAYYAAAAVAAAALAKPNGVAQTESGCFRQNRVPILIPDSRVSNVFLDRADPTYRATTTYPASAEYSDYPAAAAAAAVLMAQQKSRTGGVRTRQTNSAIMHQMSNVPRSSLSLYDLVTAGGSALSLLNAAVSAAAAPAPSNAGPTGISSVRTNPFPGHFHSTSSSYEGLHQLGQPLQAKYSKPESGDRLSSEAEHAAFVLSSYLGREQPMSVRSGDSVMAISRCADAGSGPCDPLHVFVQQHQQKHLCRNSIHQQSGLPVRQQGRPLHHQHQQQQALLLASNLSVTADDQNRCKDLSSSSMVQTNALSQSVYLAQQAYQQAYPKHFCTLQPQTQNARRSLSHSERQQFARPIPCSQVMDVISQPSPHTIVNSKSTTSNTMNSANLDIMPINLVTGDGVLGCIPGSNMGSVPVGSSSDPNLVSCSRSSWCAQSVHQMPDDENAGHSVSKTPDVKLHPLQACNSPFTTPSSNGPLKTHRPVAVTTTHASEATLQTLLPLDSAQSVILQNSHAKLTGESFATPASSSSGGRLDKKIPVGRVQPMIKQEDVSTIPSSTSRFVVSPLTSYSIATEVPVRAGVYGDPSRLVAPCVVRNTYPPLTHRAHSPQPSPVSPNCPAFRKPSHIQFARPDQQVQSTRQLSAAHAAAAAYHNLMFFQLQQQQQQQQFQHHTQRPFQQQQQQQPQLPANFPSVSTMHPIHLAAAAAAAVSSHSCIPSVNTNPMSHAELSWSTSSAAVTDMEDPASAAAASYYAAAAAAAAAVAQHGQQQQQQHQQQQQQQQQQQHHYQRQELEQFLFDQHSIHLGTQLAAAEHCQLSAHLLRQQQQQQQQQHPLGRF</sequence>
<reference evidence="9 10" key="1">
    <citation type="submission" date="2019-04" db="EMBL/GenBank/DDBJ databases">
        <title>Annotation for the trematode Fasciola gigantica.</title>
        <authorList>
            <person name="Choi Y.-J."/>
        </authorList>
    </citation>
    <scope>NUCLEOTIDE SEQUENCE [LARGE SCALE GENOMIC DNA]</scope>
    <source>
        <strain evidence="9">Uganda_cow_1</strain>
    </source>
</reference>
<dbReference type="STRING" id="46835.A0A504Z1Q9"/>
<dbReference type="EMBL" id="SUNJ01005537">
    <property type="protein sequence ID" value="TPP63540.1"/>
    <property type="molecule type" value="Genomic_DNA"/>
</dbReference>
<gene>
    <name evidence="9" type="ORF">FGIG_07695</name>
</gene>
<evidence type="ECO:0000256" key="2">
    <source>
        <dbReference type="ARBA" id="ARBA00022679"/>
    </source>
</evidence>
<keyword evidence="10" id="KW-1185">Reference proteome</keyword>
<evidence type="ECO:0000256" key="6">
    <source>
        <dbReference type="PROSITE-ProRule" id="PRU10141"/>
    </source>
</evidence>
<name>A0A504Z1Q9_FASGI</name>